<evidence type="ECO:0000313" key="2">
    <source>
        <dbReference type="Proteomes" id="UP000480222"/>
    </source>
</evidence>
<accession>A0A811G626</accession>
<comment type="caution">
    <text evidence="1">The sequence shown here is derived from an EMBL/GenBank/DDBJ whole genome shotgun (WGS) entry which is preliminary data.</text>
</comment>
<dbReference type="Pfam" id="PF20292">
    <property type="entry name" value="MC7"/>
    <property type="match status" value="1"/>
</dbReference>
<sequence>MLLPNKLFSYQATALPLLPEIMRLLNEPMTPNELATHLDPFMINPIKLIDALDSLYALGHITLDEEGVLHRC</sequence>
<dbReference type="RefSeq" id="WP_072564715.1">
    <property type="nucleotide sequence ID" value="NZ_CP040520.1"/>
</dbReference>
<dbReference type="EMBL" id="CADDAV010000010">
    <property type="protein sequence ID" value="CAB0594927.1"/>
    <property type="molecule type" value="Genomic_DNA"/>
</dbReference>
<evidence type="ECO:0000313" key="1">
    <source>
        <dbReference type="EMBL" id="CAB0594927.1"/>
    </source>
</evidence>
<protein>
    <submittedName>
        <fullName evidence="1">Uncharacterized protein</fullName>
    </submittedName>
</protein>
<dbReference type="InterPro" id="IPR046900">
    <property type="entry name" value="ABC-3C_MC7"/>
</dbReference>
<gene>
    <name evidence="1" type="ORF">CIP107547_00946</name>
</gene>
<proteinExistence type="predicted"/>
<dbReference type="Proteomes" id="UP000480222">
    <property type="component" value="Unassembled WGS sequence"/>
</dbReference>
<dbReference type="AlphaFoldDB" id="A0A811G626"/>
<organism evidence="1 2">
    <name type="scientific">Corynebacterium diphtheriae</name>
    <dbReference type="NCBI Taxonomy" id="1717"/>
    <lineage>
        <taxon>Bacteria</taxon>
        <taxon>Bacillati</taxon>
        <taxon>Actinomycetota</taxon>
        <taxon>Actinomycetes</taxon>
        <taxon>Mycobacteriales</taxon>
        <taxon>Corynebacteriaceae</taxon>
        <taxon>Corynebacterium</taxon>
    </lineage>
</organism>
<name>A0A811G626_CORDP</name>
<reference evidence="1 2" key="1">
    <citation type="submission" date="2020-02" db="EMBL/GenBank/DDBJ databases">
        <authorList>
            <person name="Brisse S."/>
        </authorList>
    </citation>
    <scope>NUCLEOTIDE SEQUENCE [LARGE SCALE GENOMIC DNA]</scope>
    <source>
        <strain evidence="1">CIP107547</strain>
    </source>
</reference>